<name>A0A947GBW6_9HYPH</name>
<evidence type="ECO:0000313" key="1">
    <source>
        <dbReference type="EMBL" id="MBT9288531.1"/>
    </source>
</evidence>
<organism evidence="1 2">
    <name type="scientific">Prosthecodimorpha staleyi</name>
    <dbReference type="NCBI Taxonomy" id="2840188"/>
    <lineage>
        <taxon>Bacteria</taxon>
        <taxon>Pseudomonadati</taxon>
        <taxon>Pseudomonadota</taxon>
        <taxon>Alphaproteobacteria</taxon>
        <taxon>Hyphomicrobiales</taxon>
        <taxon>Ancalomicrobiaceae</taxon>
        <taxon>Prosthecodimorpha</taxon>
    </lineage>
</organism>
<dbReference type="AlphaFoldDB" id="A0A947GBW6"/>
<proteinExistence type="predicted"/>
<sequence>MLHKLHHLVGDSWEPLTYPAVYRRETTTDGNDRIVATVPRSDPAIFMALAEQIAAPCCFLYVLVTPRGEGEPGRYESEPLDAGQVRDFLFRFGSFLQQDSRCSLWLHSFADGATVVWDHHDLIFGYGPLDRYVAALNFLGFQVGEPAIPFPHSHNYHASLDSQATDILEAFDWLRKPLQPDDD</sequence>
<dbReference type="RefSeq" id="WP_261967210.1">
    <property type="nucleotide sequence ID" value="NZ_JAHHZF010000002.1"/>
</dbReference>
<dbReference type="EMBL" id="JAHHZF010000002">
    <property type="protein sequence ID" value="MBT9288531.1"/>
    <property type="molecule type" value="Genomic_DNA"/>
</dbReference>
<protein>
    <submittedName>
        <fullName evidence="1">Uncharacterized protein</fullName>
    </submittedName>
</protein>
<evidence type="ECO:0000313" key="2">
    <source>
        <dbReference type="Proteomes" id="UP000766595"/>
    </source>
</evidence>
<keyword evidence="2" id="KW-1185">Reference proteome</keyword>
<reference evidence="1 2" key="1">
    <citation type="submission" date="2021-06" db="EMBL/GenBank/DDBJ databases">
        <authorList>
            <person name="Grouzdev D.S."/>
            <person name="Koziaeva V."/>
        </authorList>
    </citation>
    <scope>NUCLEOTIDE SEQUENCE [LARGE SCALE GENOMIC DNA]</scope>
    <source>
        <strain evidence="1 2">22</strain>
    </source>
</reference>
<comment type="caution">
    <text evidence="1">The sequence shown here is derived from an EMBL/GenBank/DDBJ whole genome shotgun (WGS) entry which is preliminary data.</text>
</comment>
<accession>A0A947GBW6</accession>
<gene>
    <name evidence="1" type="ORF">KL771_03665</name>
</gene>
<dbReference type="Proteomes" id="UP000766595">
    <property type="component" value="Unassembled WGS sequence"/>
</dbReference>